<dbReference type="EMBL" id="MF580956">
    <property type="protein sequence ID" value="AUO78971.1"/>
    <property type="molecule type" value="Genomic_DNA"/>
</dbReference>
<dbReference type="GeneID" id="40236177"/>
<dbReference type="RefSeq" id="YP_009639385.1">
    <property type="nucleotide sequence ID" value="NC_042349.1"/>
</dbReference>
<organism evidence="1 2">
    <name type="scientific">Salinibacter phage M8CC-19</name>
    <dbReference type="NCBI Taxonomy" id="2681613"/>
    <lineage>
        <taxon>Viruses</taxon>
        <taxon>Duplodnaviria</taxon>
        <taxon>Heunggongvirae</taxon>
        <taxon>Uroviricota</taxon>
        <taxon>Caudoviricetes</taxon>
        <taxon>Kryptosalinivirus</taxon>
        <taxon>Kryptosalinivirus M8CC19</taxon>
    </lineage>
</organism>
<dbReference type="KEGG" id="vg:40236177"/>
<evidence type="ECO:0000313" key="1">
    <source>
        <dbReference type="EMBL" id="AUO78971.1"/>
    </source>
</evidence>
<proteinExistence type="predicted"/>
<name>A0A2I6UG86_9CAUD</name>
<evidence type="ECO:0000313" key="2">
    <source>
        <dbReference type="Proteomes" id="UP000241693"/>
    </source>
</evidence>
<reference evidence="1 2" key="1">
    <citation type="submission" date="2017-07" db="EMBL/GenBank/DDBJ databases">
        <title>Characterization of ecologically diverse viruses infecting co-occurring strains of cosmopolitan hyperhalophilic Bacteroidetes.</title>
        <authorList>
            <person name="Villamor J."/>
            <person name="Ramos-Barbero M.D."/>
            <person name="Gonzalez-Torres P."/>
            <person name="Gabaldon T."/>
            <person name="Rollesso-Mora R."/>
            <person name="Meseguer I."/>
            <person name="Martinez-Garcia M."/>
            <person name="Santos F."/>
            <person name="Anton J."/>
        </authorList>
    </citation>
    <scope>NUCLEOTIDE SEQUENCE [LARGE SCALE GENOMIC DNA]</scope>
</reference>
<protein>
    <submittedName>
        <fullName evidence="1">Uncharacterized protein</fullName>
    </submittedName>
</protein>
<keyword evidence="2" id="KW-1185">Reference proteome</keyword>
<accession>A0A2I6UG86</accession>
<sequence>MTREEYQEKKAKQYSHANDMFSRRAHEEAYKKVYPQFLPDDYVLVDLYNTERDLAHDEDYEIIAYHGDLDKPLKFGIQERFRRAKFSGYREVTIKDRDLLRGENKQVYNTHADFIVFGYFDDESSTLLETVVVDQGLLRWLIMQEAVDFTRHKHGDKEMTFIALPFDSLIENHAAVFHYAPN</sequence>
<dbReference type="Proteomes" id="UP000241693">
    <property type="component" value="Segment"/>
</dbReference>